<keyword evidence="2" id="KW-0732">Signal</keyword>
<protein>
    <submittedName>
        <fullName evidence="3">Uncharacterized protein</fullName>
    </submittedName>
</protein>
<dbReference type="EnsemblMetazoa" id="XM_001599313">
    <property type="protein sequence ID" value="XP_001599363"/>
    <property type="gene ID" value="LOC100114735"/>
</dbReference>
<organism evidence="3 4">
    <name type="scientific">Nasonia vitripennis</name>
    <name type="common">Parasitic wasp</name>
    <dbReference type="NCBI Taxonomy" id="7425"/>
    <lineage>
        <taxon>Eukaryota</taxon>
        <taxon>Metazoa</taxon>
        <taxon>Ecdysozoa</taxon>
        <taxon>Arthropoda</taxon>
        <taxon>Hexapoda</taxon>
        <taxon>Insecta</taxon>
        <taxon>Pterygota</taxon>
        <taxon>Neoptera</taxon>
        <taxon>Endopterygota</taxon>
        <taxon>Hymenoptera</taxon>
        <taxon>Apocrita</taxon>
        <taxon>Proctotrupomorpha</taxon>
        <taxon>Chalcidoidea</taxon>
        <taxon>Pteromalidae</taxon>
        <taxon>Pteromalinae</taxon>
        <taxon>Nasonia</taxon>
    </lineage>
</organism>
<dbReference type="Proteomes" id="UP000002358">
    <property type="component" value="Chromosome 4"/>
</dbReference>
<evidence type="ECO:0000256" key="1">
    <source>
        <dbReference type="SAM" id="MobiDB-lite"/>
    </source>
</evidence>
<name>A0A7M7LIS0_NASVI</name>
<feature type="signal peptide" evidence="2">
    <location>
        <begin position="1"/>
        <end position="23"/>
    </location>
</feature>
<feature type="chain" id="PRO_5029527797" evidence="2">
    <location>
        <begin position="24"/>
        <end position="228"/>
    </location>
</feature>
<reference evidence="3" key="1">
    <citation type="submission" date="2021-01" db="UniProtKB">
        <authorList>
            <consortium name="EnsemblMetazoa"/>
        </authorList>
    </citation>
    <scope>IDENTIFICATION</scope>
</reference>
<evidence type="ECO:0000313" key="3">
    <source>
        <dbReference type="EnsemblMetazoa" id="XP_001599363"/>
    </source>
</evidence>
<accession>A0A7M7LIS0</accession>
<dbReference type="OrthoDB" id="7699518at2759"/>
<feature type="compositionally biased region" description="Polar residues" evidence="1">
    <location>
        <begin position="218"/>
        <end position="228"/>
    </location>
</feature>
<dbReference type="AlphaFoldDB" id="A0A7M7LIS0"/>
<dbReference type="KEGG" id="nvi:100114735"/>
<feature type="compositionally biased region" description="Basic and acidic residues" evidence="1">
    <location>
        <begin position="204"/>
        <end position="217"/>
    </location>
</feature>
<dbReference type="InParanoid" id="A0A7M7LIS0"/>
<dbReference type="RefSeq" id="XP_001599363.2">
    <property type="nucleotide sequence ID" value="XM_001599313.5"/>
</dbReference>
<evidence type="ECO:0000313" key="4">
    <source>
        <dbReference type="Proteomes" id="UP000002358"/>
    </source>
</evidence>
<keyword evidence="4" id="KW-1185">Reference proteome</keyword>
<evidence type="ECO:0000256" key="2">
    <source>
        <dbReference type="SAM" id="SignalP"/>
    </source>
</evidence>
<sequence>MLRQSLLGGLLLVLLLFAPAAEGIFFQFPKRAVMNFLESLGGKKQPPPIHHIHRHYYPVPLTVLLPKPAPPPKIEIDLTSLHSGHDSLRSLGWSSQDYGKIYEPEIVIPSETPWASAHSEAPWVSPLPEAWPDTTGRKSWGWENNEILEKDHAYKEAKPPGILLQVPLRQQIVLYQPPAKDNKSTLLSTLLKKIRRINDALFHPEEEDCPQPHDNKPHITNSLTYSTS</sequence>
<dbReference type="GeneID" id="100114735"/>
<feature type="region of interest" description="Disordered" evidence="1">
    <location>
        <begin position="204"/>
        <end position="228"/>
    </location>
</feature>
<proteinExistence type="predicted"/>